<dbReference type="SUPFAM" id="SSF46689">
    <property type="entry name" value="Homeodomain-like"/>
    <property type="match status" value="1"/>
</dbReference>
<name>A0A974W1A5_9NOCA</name>
<keyword evidence="1" id="KW-0805">Transcription regulation</keyword>
<dbReference type="InterPro" id="IPR036271">
    <property type="entry name" value="Tet_transcr_reg_TetR-rel_C_sf"/>
</dbReference>
<keyword evidence="2 4" id="KW-0238">DNA-binding</keyword>
<evidence type="ECO:0000256" key="1">
    <source>
        <dbReference type="ARBA" id="ARBA00023015"/>
    </source>
</evidence>
<dbReference type="SUPFAM" id="SSF48498">
    <property type="entry name" value="Tetracyclin repressor-like, C-terminal domain"/>
    <property type="match status" value="1"/>
</dbReference>
<dbReference type="PANTHER" id="PTHR30055">
    <property type="entry name" value="HTH-TYPE TRANSCRIPTIONAL REGULATOR RUTR"/>
    <property type="match status" value="1"/>
</dbReference>
<dbReference type="Proteomes" id="UP000662986">
    <property type="component" value="Chromosome"/>
</dbReference>
<accession>A0A974W1A5</accession>
<organism evidence="6 7">
    <name type="scientific">Rhodococcus pseudokoreensis</name>
    <dbReference type="NCBI Taxonomy" id="2811421"/>
    <lineage>
        <taxon>Bacteria</taxon>
        <taxon>Bacillati</taxon>
        <taxon>Actinomycetota</taxon>
        <taxon>Actinomycetes</taxon>
        <taxon>Mycobacteriales</taxon>
        <taxon>Nocardiaceae</taxon>
        <taxon>Rhodococcus</taxon>
    </lineage>
</organism>
<gene>
    <name evidence="6" type="ORF">JWS13_12485</name>
</gene>
<dbReference type="PROSITE" id="PS50977">
    <property type="entry name" value="HTH_TETR_2"/>
    <property type="match status" value="1"/>
</dbReference>
<proteinExistence type="predicted"/>
<evidence type="ECO:0000256" key="2">
    <source>
        <dbReference type="ARBA" id="ARBA00023125"/>
    </source>
</evidence>
<dbReference type="PRINTS" id="PR00455">
    <property type="entry name" value="HTHTETR"/>
</dbReference>
<evidence type="ECO:0000259" key="5">
    <source>
        <dbReference type="PROSITE" id="PS50977"/>
    </source>
</evidence>
<evidence type="ECO:0000313" key="6">
    <source>
        <dbReference type="EMBL" id="QSE89378.1"/>
    </source>
</evidence>
<dbReference type="Pfam" id="PF00440">
    <property type="entry name" value="TetR_N"/>
    <property type="match status" value="1"/>
</dbReference>
<dbReference type="InterPro" id="IPR004111">
    <property type="entry name" value="Repressor_TetR_C"/>
</dbReference>
<reference evidence="6 7" key="1">
    <citation type="journal article" date="2021" name="Microbiol. Resour. Announc.">
        <title>Complete Genome Sequences of Two Rhodococcus sp. Strains with Large and Linear Chromosomes, Isolated from Apple Rhizosphere.</title>
        <authorList>
            <person name="Benning S."/>
            <person name="Brugnone N."/>
            <person name="Siani R."/>
            <person name="Kublik S."/>
            <person name="Schloter M."/>
            <person name="Rad V."/>
        </authorList>
    </citation>
    <scope>NUCLEOTIDE SEQUENCE [LARGE SCALE GENOMIC DNA]</scope>
    <source>
        <strain evidence="6 7">R79</strain>
    </source>
</reference>
<evidence type="ECO:0000313" key="7">
    <source>
        <dbReference type="Proteomes" id="UP000662986"/>
    </source>
</evidence>
<dbReference type="InterPro" id="IPR050109">
    <property type="entry name" value="HTH-type_TetR-like_transc_reg"/>
</dbReference>
<evidence type="ECO:0000256" key="3">
    <source>
        <dbReference type="ARBA" id="ARBA00023163"/>
    </source>
</evidence>
<sequence length="231" mass="24928">MTDAVQTSTRRGRPPAGQSVLSRDAILEAAMSVIDDDGVETLSMRTVARRLGVDPKSLYNHVANKDALLDGIAGLILSRMVVPEPLGSLREDITAIAWAFRDAALAGHPRAARLVLTRPVESLLTLAPLEAALATFIRAGAAPEFAVHGLRTVLAFITGTLLREVETALTFAQSDPAEATARQQALESVDLPCVNEAATYLATCDHEQEFEFGLTLLADAFEHRVCTERRR</sequence>
<dbReference type="RefSeq" id="WP_206005800.1">
    <property type="nucleotide sequence ID" value="NZ_CP070619.1"/>
</dbReference>
<feature type="domain" description="HTH tetR-type" evidence="5">
    <location>
        <begin position="20"/>
        <end position="80"/>
    </location>
</feature>
<dbReference type="Gene3D" id="1.10.357.10">
    <property type="entry name" value="Tetracycline Repressor, domain 2"/>
    <property type="match status" value="1"/>
</dbReference>
<dbReference type="PANTHER" id="PTHR30055:SF151">
    <property type="entry name" value="TRANSCRIPTIONAL REGULATORY PROTEIN"/>
    <property type="match status" value="1"/>
</dbReference>
<evidence type="ECO:0000256" key="4">
    <source>
        <dbReference type="PROSITE-ProRule" id="PRU00335"/>
    </source>
</evidence>
<dbReference type="InterPro" id="IPR001647">
    <property type="entry name" value="HTH_TetR"/>
</dbReference>
<keyword evidence="7" id="KW-1185">Reference proteome</keyword>
<protein>
    <submittedName>
        <fullName evidence="6">TetR/AcrR family transcriptional regulator C-terminal domain-containing protein</fullName>
    </submittedName>
</protein>
<dbReference type="InterPro" id="IPR009057">
    <property type="entry name" value="Homeodomain-like_sf"/>
</dbReference>
<feature type="DNA-binding region" description="H-T-H motif" evidence="4">
    <location>
        <begin position="43"/>
        <end position="62"/>
    </location>
</feature>
<keyword evidence="3" id="KW-0804">Transcription</keyword>
<dbReference type="Pfam" id="PF02909">
    <property type="entry name" value="TetR_C_1"/>
    <property type="match status" value="1"/>
</dbReference>
<reference evidence="6 7" key="2">
    <citation type="journal article" date="2022" name="Arch. Microbiol.">
        <title>Rhodococcus pseudokoreensis sp. nov. isolated from the rhizosphere of young M26 apple rootstocks.</title>
        <authorList>
            <person name="Kampfer P."/>
            <person name="Glaeser S.P."/>
            <person name="Blom J."/>
            <person name="Wolf J."/>
            <person name="Benning S."/>
            <person name="Schloter M."/>
            <person name="Neumann-Schaal M."/>
        </authorList>
    </citation>
    <scope>NUCLEOTIDE SEQUENCE [LARGE SCALE GENOMIC DNA]</scope>
    <source>
        <strain evidence="6 7">R79</strain>
    </source>
</reference>
<dbReference type="EMBL" id="CP070619">
    <property type="protein sequence ID" value="QSE89378.1"/>
    <property type="molecule type" value="Genomic_DNA"/>
</dbReference>